<name>A0AAD8C540_BIOPF</name>
<accession>A0AAD8C540</accession>
<proteinExistence type="predicted"/>
<dbReference type="EMBL" id="JASAOG010000013">
    <property type="protein sequence ID" value="KAK0065610.1"/>
    <property type="molecule type" value="Genomic_DNA"/>
</dbReference>
<keyword evidence="2" id="KW-1185">Reference proteome</keyword>
<evidence type="ECO:0000313" key="1">
    <source>
        <dbReference type="EMBL" id="KAK0065610.1"/>
    </source>
</evidence>
<sequence>MSAKDDVYPGNFKIQGQIHSNEHITHQLVYAERQSKQIQIYTDTFSASSILNSHEFIHSSRKTIKCEMLQKEMTLSTNRKRTGSIHSGTSVMFKILYMKAHFGIPFGIKEIKLLKCRKDYSFSTTITPQ</sequence>
<comment type="caution">
    <text evidence="1">The sequence shown here is derived from an EMBL/GenBank/DDBJ whole genome shotgun (WGS) entry which is preliminary data.</text>
</comment>
<dbReference type="Proteomes" id="UP001233172">
    <property type="component" value="Unassembled WGS sequence"/>
</dbReference>
<dbReference type="AlphaFoldDB" id="A0AAD8C540"/>
<dbReference type="Gene3D" id="3.30.160.60">
    <property type="entry name" value="Classic Zinc Finger"/>
    <property type="match status" value="1"/>
</dbReference>
<evidence type="ECO:0000313" key="2">
    <source>
        <dbReference type="Proteomes" id="UP001233172"/>
    </source>
</evidence>
<reference evidence="1" key="1">
    <citation type="journal article" date="2023" name="PLoS Negl. Trop. Dis.">
        <title>A genome sequence for Biomphalaria pfeifferi, the major vector snail for the human-infecting parasite Schistosoma mansoni.</title>
        <authorList>
            <person name="Bu L."/>
            <person name="Lu L."/>
            <person name="Laidemitt M.R."/>
            <person name="Zhang S.M."/>
            <person name="Mutuku M."/>
            <person name="Mkoji G."/>
            <person name="Steinauer M."/>
            <person name="Loker E.S."/>
        </authorList>
    </citation>
    <scope>NUCLEOTIDE SEQUENCE</scope>
    <source>
        <strain evidence="1">KasaAsao</strain>
    </source>
</reference>
<reference evidence="1" key="2">
    <citation type="submission" date="2023-04" db="EMBL/GenBank/DDBJ databases">
        <authorList>
            <person name="Bu L."/>
            <person name="Lu L."/>
            <person name="Laidemitt M.R."/>
            <person name="Zhang S.M."/>
            <person name="Mutuku M."/>
            <person name="Mkoji G."/>
            <person name="Steinauer M."/>
            <person name="Loker E.S."/>
        </authorList>
    </citation>
    <scope>NUCLEOTIDE SEQUENCE</scope>
    <source>
        <strain evidence="1">KasaAsao</strain>
        <tissue evidence="1">Whole Snail</tissue>
    </source>
</reference>
<protein>
    <submittedName>
        <fullName evidence="1">Zinc finger protein 99</fullName>
    </submittedName>
</protein>
<gene>
    <name evidence="1" type="ORF">Bpfe_005043</name>
</gene>
<organism evidence="1 2">
    <name type="scientific">Biomphalaria pfeifferi</name>
    <name type="common">Bloodfluke planorb</name>
    <name type="synonym">Freshwater snail</name>
    <dbReference type="NCBI Taxonomy" id="112525"/>
    <lineage>
        <taxon>Eukaryota</taxon>
        <taxon>Metazoa</taxon>
        <taxon>Spiralia</taxon>
        <taxon>Lophotrochozoa</taxon>
        <taxon>Mollusca</taxon>
        <taxon>Gastropoda</taxon>
        <taxon>Heterobranchia</taxon>
        <taxon>Euthyneura</taxon>
        <taxon>Panpulmonata</taxon>
        <taxon>Hygrophila</taxon>
        <taxon>Lymnaeoidea</taxon>
        <taxon>Planorbidae</taxon>
        <taxon>Biomphalaria</taxon>
    </lineage>
</organism>